<accession>A0A917CQR1</accession>
<evidence type="ECO:0000313" key="2">
    <source>
        <dbReference type="Proteomes" id="UP000644756"/>
    </source>
</evidence>
<dbReference type="EMBL" id="BMGR01000003">
    <property type="protein sequence ID" value="GGF95714.1"/>
    <property type="molecule type" value="Genomic_DNA"/>
</dbReference>
<reference evidence="1" key="2">
    <citation type="submission" date="2020-09" db="EMBL/GenBank/DDBJ databases">
        <authorList>
            <person name="Sun Q."/>
            <person name="Zhou Y."/>
        </authorList>
    </citation>
    <scope>NUCLEOTIDE SEQUENCE</scope>
    <source>
        <strain evidence="1">CGMCC 1.12987</strain>
    </source>
</reference>
<comment type="caution">
    <text evidence="1">The sequence shown here is derived from an EMBL/GenBank/DDBJ whole genome shotgun (WGS) entry which is preliminary data.</text>
</comment>
<dbReference type="RefSeq" id="WP_188529816.1">
    <property type="nucleotide sequence ID" value="NZ_BMGR01000003.1"/>
</dbReference>
<keyword evidence="2" id="KW-1185">Reference proteome</keyword>
<sequence>MFQRDYFMRMIEQMAGAIGQVIGLRERKEHLEALQVIDELLDRQFRLNSRLIHSLSDKDLTELLTTNGVTDFASVQAIAVLFKEKGQIYEEKGEEGLSYIFRLKSLNLFLRAAVAECDAIAADPKQEVRLLLAMLEVYELPPDTKRLLLEWYQLDGAYDQAENVLYELLEDEEISAEEAVQFYTMLQWLSDDQLENGGLSREEVEEGILELQKQGV</sequence>
<organism evidence="1 2">
    <name type="scientific">Paenibacillus abyssi</name>
    <dbReference type="NCBI Taxonomy" id="1340531"/>
    <lineage>
        <taxon>Bacteria</taxon>
        <taxon>Bacillati</taxon>
        <taxon>Bacillota</taxon>
        <taxon>Bacilli</taxon>
        <taxon>Bacillales</taxon>
        <taxon>Paenibacillaceae</taxon>
        <taxon>Paenibacillus</taxon>
    </lineage>
</organism>
<evidence type="ECO:0000313" key="1">
    <source>
        <dbReference type="EMBL" id="GGF95714.1"/>
    </source>
</evidence>
<dbReference type="AlphaFoldDB" id="A0A917CQR1"/>
<reference evidence="1" key="1">
    <citation type="journal article" date="2014" name="Int. J. Syst. Evol. Microbiol.">
        <title>Complete genome sequence of Corynebacterium casei LMG S-19264T (=DSM 44701T), isolated from a smear-ripened cheese.</title>
        <authorList>
            <consortium name="US DOE Joint Genome Institute (JGI-PGF)"/>
            <person name="Walter F."/>
            <person name="Albersmeier A."/>
            <person name="Kalinowski J."/>
            <person name="Ruckert C."/>
        </authorList>
    </citation>
    <scope>NUCLEOTIDE SEQUENCE</scope>
    <source>
        <strain evidence="1">CGMCC 1.12987</strain>
    </source>
</reference>
<protein>
    <submittedName>
        <fullName evidence="1">Uncharacterized protein</fullName>
    </submittedName>
</protein>
<gene>
    <name evidence="1" type="ORF">GCM10010916_11280</name>
</gene>
<proteinExistence type="predicted"/>
<dbReference type="Pfam" id="PF20092">
    <property type="entry name" value="DUF6483"/>
    <property type="match status" value="1"/>
</dbReference>
<dbReference type="InterPro" id="IPR045507">
    <property type="entry name" value="DUF6483"/>
</dbReference>
<dbReference type="Proteomes" id="UP000644756">
    <property type="component" value="Unassembled WGS sequence"/>
</dbReference>
<name>A0A917CQR1_9BACL</name>